<sequence>MLSIRAVPYRTLLCHLVCRLRIFSNNIFSYRHAETFLNDYITVVISPIIILNSRRLLDSLLFPVKSDSHVEFSERIITSGSVSLDGFVEDRRAKSRVGIFRRTFSKFMLLCILTRSVEERNNDILSRCSNNVYLSIALPLVIQNS</sequence>
<keyword evidence="2" id="KW-1185">Reference proteome</keyword>
<reference evidence="1 2" key="1">
    <citation type="submission" date="2023-03" db="EMBL/GenBank/DDBJ databases">
        <title>High recombination rates correlate with genetic variation in Cardiocondyla obscurior ants.</title>
        <authorList>
            <person name="Errbii M."/>
        </authorList>
    </citation>
    <scope>NUCLEOTIDE SEQUENCE [LARGE SCALE GENOMIC DNA]</scope>
    <source>
        <strain evidence="1">Alpha-2009</strain>
        <tissue evidence="1">Whole body</tissue>
    </source>
</reference>
<protein>
    <submittedName>
        <fullName evidence="1">Uncharacterized protein</fullName>
    </submittedName>
</protein>
<dbReference type="EMBL" id="JADYXP020000006">
    <property type="protein sequence ID" value="KAL0122109.1"/>
    <property type="molecule type" value="Genomic_DNA"/>
</dbReference>
<name>A0AAW2G1P7_9HYME</name>
<evidence type="ECO:0000313" key="1">
    <source>
        <dbReference type="EMBL" id="KAL0122109.1"/>
    </source>
</evidence>
<proteinExistence type="predicted"/>
<evidence type="ECO:0000313" key="2">
    <source>
        <dbReference type="Proteomes" id="UP001430953"/>
    </source>
</evidence>
<comment type="caution">
    <text evidence="1">The sequence shown here is derived from an EMBL/GenBank/DDBJ whole genome shotgun (WGS) entry which is preliminary data.</text>
</comment>
<dbReference type="AlphaFoldDB" id="A0AAW2G1P7"/>
<organism evidence="1 2">
    <name type="scientific">Cardiocondyla obscurior</name>
    <dbReference type="NCBI Taxonomy" id="286306"/>
    <lineage>
        <taxon>Eukaryota</taxon>
        <taxon>Metazoa</taxon>
        <taxon>Ecdysozoa</taxon>
        <taxon>Arthropoda</taxon>
        <taxon>Hexapoda</taxon>
        <taxon>Insecta</taxon>
        <taxon>Pterygota</taxon>
        <taxon>Neoptera</taxon>
        <taxon>Endopterygota</taxon>
        <taxon>Hymenoptera</taxon>
        <taxon>Apocrita</taxon>
        <taxon>Aculeata</taxon>
        <taxon>Formicoidea</taxon>
        <taxon>Formicidae</taxon>
        <taxon>Myrmicinae</taxon>
        <taxon>Cardiocondyla</taxon>
    </lineage>
</organism>
<accession>A0AAW2G1P7</accession>
<gene>
    <name evidence="1" type="ORF">PUN28_007110</name>
</gene>
<dbReference type="Proteomes" id="UP001430953">
    <property type="component" value="Unassembled WGS sequence"/>
</dbReference>